<accession>A0ABQ3IN11</accession>
<protein>
    <recommendedName>
        <fullName evidence="2">T6SS Phospholipase effector Tle1-like catalytic domain-containing protein</fullName>
    </recommendedName>
</protein>
<dbReference type="RefSeq" id="WP_191243792.1">
    <property type="nucleotide sequence ID" value="NZ_BNAU01000001.1"/>
</dbReference>
<reference evidence="4" key="1">
    <citation type="journal article" date="2019" name="Int. J. Syst. Evol. Microbiol.">
        <title>The Global Catalogue of Microorganisms (GCM) 10K type strain sequencing project: providing services to taxonomists for standard genome sequencing and annotation.</title>
        <authorList>
            <consortium name="The Broad Institute Genomics Platform"/>
            <consortium name="The Broad Institute Genome Sequencing Center for Infectious Disease"/>
            <person name="Wu L."/>
            <person name="Ma J."/>
        </authorList>
    </citation>
    <scope>NUCLEOTIDE SEQUENCE [LARGE SCALE GENOMIC DNA]</scope>
    <source>
        <strain evidence="4">CGMCC 4.7677</strain>
    </source>
</reference>
<gene>
    <name evidence="3" type="ORF">GCM10017786_16320</name>
</gene>
<evidence type="ECO:0000313" key="3">
    <source>
        <dbReference type="EMBL" id="GHE85136.1"/>
    </source>
</evidence>
<proteinExistence type="predicted"/>
<keyword evidence="4" id="KW-1185">Reference proteome</keyword>
<dbReference type="EMBL" id="BNAU01000001">
    <property type="protein sequence ID" value="GHE85136.1"/>
    <property type="molecule type" value="Genomic_DNA"/>
</dbReference>
<organism evidence="3 4">
    <name type="scientific">Amycolatopsis deserti</name>
    <dbReference type="NCBI Taxonomy" id="185696"/>
    <lineage>
        <taxon>Bacteria</taxon>
        <taxon>Bacillati</taxon>
        <taxon>Actinomycetota</taxon>
        <taxon>Actinomycetes</taxon>
        <taxon>Pseudonocardiales</taxon>
        <taxon>Pseudonocardiaceae</taxon>
        <taxon>Amycolatopsis</taxon>
    </lineage>
</organism>
<dbReference type="InterPro" id="IPR018712">
    <property type="entry name" value="Tle1-like_cat"/>
</dbReference>
<comment type="caution">
    <text evidence="3">The sequence shown here is derived from an EMBL/GenBank/DDBJ whole genome shotgun (WGS) entry which is preliminary data.</text>
</comment>
<dbReference type="Proteomes" id="UP000605897">
    <property type="component" value="Unassembled WGS sequence"/>
</dbReference>
<evidence type="ECO:0000313" key="4">
    <source>
        <dbReference type="Proteomes" id="UP000605897"/>
    </source>
</evidence>
<name>A0ABQ3IN11_9PSEU</name>
<dbReference type="Pfam" id="PF09994">
    <property type="entry name" value="T6SS_Tle1-like_cat"/>
    <property type="match status" value="1"/>
</dbReference>
<evidence type="ECO:0000259" key="2">
    <source>
        <dbReference type="Pfam" id="PF09994"/>
    </source>
</evidence>
<dbReference type="InterPro" id="IPR029058">
    <property type="entry name" value="AB_hydrolase_fold"/>
</dbReference>
<evidence type="ECO:0000256" key="1">
    <source>
        <dbReference type="SAM" id="MobiDB-lite"/>
    </source>
</evidence>
<feature type="region of interest" description="Disordered" evidence="1">
    <location>
        <begin position="331"/>
        <end position="354"/>
    </location>
</feature>
<dbReference type="PANTHER" id="PTHR33840">
    <property type="match status" value="1"/>
</dbReference>
<dbReference type="SUPFAM" id="SSF53474">
    <property type="entry name" value="alpha/beta-Hydrolases"/>
    <property type="match status" value="1"/>
</dbReference>
<feature type="domain" description="T6SS Phospholipase effector Tle1-like catalytic" evidence="2">
    <location>
        <begin position="3"/>
        <end position="254"/>
    </location>
</feature>
<dbReference type="PANTHER" id="PTHR33840:SF1">
    <property type="entry name" value="TLE1 PHOSPHOLIPASE DOMAIN-CONTAINING PROTEIN"/>
    <property type="match status" value="1"/>
</dbReference>
<sequence>MTKRLVICCDGTWNTPDQPAPTNVSRVALAVAPADGDGREQRMFYHPGVGTRPGERLWGGAFGFGLSRTVREAYRFLVRTFEPGDELFLFGFSRGAYTARSLAGLVRNCGILRPEHDDRIGEAYALYRARGSATHPRSAAAELFRRSFSRETRIRFLGVWDTVGALGIPLSGLRLVNLVNRRWQFHDTELSSSVDAAYQALAIDERRPPFRPALWRSSGRTRVEQVWFAGVHSDVGGGYPDRGLADISLLWMVERARAHGLAFEPGAFDAAEPDPLGPAHESRTGFYKLMRPHVRQLGTSAREYAASSAVERQAMVAGYAPNLDEYLTEGGAVLPVGSDEGERFPLASPEPEPA</sequence>